<proteinExistence type="predicted"/>
<reference evidence="1" key="1">
    <citation type="submission" date="2023-07" db="EMBL/GenBank/DDBJ databases">
        <title>Black Yeasts Isolated from many extreme environments.</title>
        <authorList>
            <person name="Coleine C."/>
            <person name="Stajich J.E."/>
            <person name="Selbmann L."/>
        </authorList>
    </citation>
    <scope>NUCLEOTIDE SEQUENCE</scope>
    <source>
        <strain evidence="1">CCFEE 5714</strain>
    </source>
</reference>
<name>A0ACC3NPB2_9PEZI</name>
<dbReference type="EMBL" id="JAUTXU010000021">
    <property type="protein sequence ID" value="KAK3720655.1"/>
    <property type="molecule type" value="Genomic_DNA"/>
</dbReference>
<organism evidence="1 2">
    <name type="scientific">Vermiconidia calcicola</name>
    <dbReference type="NCBI Taxonomy" id="1690605"/>
    <lineage>
        <taxon>Eukaryota</taxon>
        <taxon>Fungi</taxon>
        <taxon>Dikarya</taxon>
        <taxon>Ascomycota</taxon>
        <taxon>Pezizomycotina</taxon>
        <taxon>Dothideomycetes</taxon>
        <taxon>Dothideomycetidae</taxon>
        <taxon>Mycosphaerellales</taxon>
        <taxon>Extremaceae</taxon>
        <taxon>Vermiconidia</taxon>
    </lineage>
</organism>
<protein>
    <submittedName>
        <fullName evidence="1">Uncharacterized protein</fullName>
    </submittedName>
</protein>
<accession>A0ACC3NPB2</accession>
<gene>
    <name evidence="1" type="ORF">LTR37_003705</name>
</gene>
<dbReference type="Proteomes" id="UP001281147">
    <property type="component" value="Unassembled WGS sequence"/>
</dbReference>
<evidence type="ECO:0000313" key="2">
    <source>
        <dbReference type="Proteomes" id="UP001281147"/>
    </source>
</evidence>
<evidence type="ECO:0000313" key="1">
    <source>
        <dbReference type="EMBL" id="KAK3720655.1"/>
    </source>
</evidence>
<sequence>MVANIKKWRHVGKCAQQLLRTTRMESDSRKRPPKESEQVMSRKEVLEQLVWTSPKLQEIFRVIYESVLPKEKDRIAGPGKYRFRKIMITEDQPLIAWFYEVLHAQLNDKERTEFADRFNRPPGPPKCAHDPRLSHLVVGGILYNVAAQGTNLDKDCNFVIVSTCGPTVAAELQACLRVWRVSQCNEVTILRLCVENSRDTYREAQQIYKAMVEMAANGETENAIERLFECLNKHQGEVDMWKKTAEGVNKCREAWSHATNTTVHDTMWKGAAEYHHAKNCSATDPSAPPGGGPPPSGDPGVVSNQDGNREEGKTRPEEHGLGAVELALLSPNHTWTTSDLDNPLFFERGLRLLQWDRLRIKGDTAHIHPYVNYKKLPQENRDPIKERVAQDVREHQLEDYRQQCRRQSYGDHPKDQSS</sequence>
<comment type="caution">
    <text evidence="1">The sequence shown here is derived from an EMBL/GenBank/DDBJ whole genome shotgun (WGS) entry which is preliminary data.</text>
</comment>
<keyword evidence="2" id="KW-1185">Reference proteome</keyword>